<proteinExistence type="predicted"/>
<reference evidence="3" key="1">
    <citation type="journal article" date="2020" name="Stud. Mycol.">
        <title>101 Dothideomycetes genomes: a test case for predicting lifestyles and emergence of pathogens.</title>
        <authorList>
            <person name="Haridas S."/>
            <person name="Albert R."/>
            <person name="Binder M."/>
            <person name="Bloem J."/>
            <person name="Labutti K."/>
            <person name="Salamov A."/>
            <person name="Andreopoulos B."/>
            <person name="Baker S."/>
            <person name="Barry K."/>
            <person name="Bills G."/>
            <person name="Bluhm B."/>
            <person name="Cannon C."/>
            <person name="Castanera R."/>
            <person name="Culley D."/>
            <person name="Daum C."/>
            <person name="Ezra D."/>
            <person name="Gonzalez J."/>
            <person name="Henrissat B."/>
            <person name="Kuo A."/>
            <person name="Liang C."/>
            <person name="Lipzen A."/>
            <person name="Lutzoni F."/>
            <person name="Magnuson J."/>
            <person name="Mondo S."/>
            <person name="Nolan M."/>
            <person name="Ohm R."/>
            <person name="Pangilinan J."/>
            <person name="Park H.-J."/>
            <person name="Ramirez L."/>
            <person name="Alfaro M."/>
            <person name="Sun H."/>
            <person name="Tritt A."/>
            <person name="Yoshinaga Y."/>
            <person name="Zwiers L.-H."/>
            <person name="Turgeon B."/>
            <person name="Goodwin S."/>
            <person name="Spatafora J."/>
            <person name="Crous P."/>
            <person name="Grigoriev I."/>
        </authorList>
    </citation>
    <scope>NUCLEOTIDE SEQUENCE</scope>
    <source>
        <strain evidence="3">CBS 113389</strain>
    </source>
</reference>
<keyword evidence="4" id="KW-1185">Reference proteome</keyword>
<feature type="region of interest" description="Disordered" evidence="1">
    <location>
        <begin position="112"/>
        <end position="209"/>
    </location>
</feature>
<gene>
    <name evidence="3" type="ORF">BDY17DRAFT_322546</name>
</gene>
<accession>A0A6A6Q159</accession>
<dbReference type="Proteomes" id="UP000799767">
    <property type="component" value="Unassembled WGS sequence"/>
</dbReference>
<dbReference type="AlphaFoldDB" id="A0A6A6Q159"/>
<dbReference type="PANTHER" id="PTHR21354">
    <property type="entry name" value="ZINC FINGER PROTEIN 511"/>
    <property type="match status" value="1"/>
</dbReference>
<dbReference type="PANTHER" id="PTHR21354:SF0">
    <property type="entry name" value="ZINC FINGER PROTEIN 511"/>
    <property type="match status" value="1"/>
</dbReference>
<evidence type="ECO:0000259" key="2">
    <source>
        <dbReference type="SMART" id="SM00355"/>
    </source>
</evidence>
<sequence length="209" mass="22942">MDCLLPPHKPLNFETYAEYESHYHQAHTNRCTECKSNFPTSQFLELHIAEHHDPIVASKRDGGARTYGCFVEGCEKICADWKKRRSHLVDKHGYPKNYDFMVVDHGVDGRSSMLRPGVDAQGHRRSSRERGRSDSSVSAAAQTTDITSMSEPNAGSSMGKVATEGDGVGDAGKEESGLDELTSSMSALKMVPRSVTFGTRKGRTGFAKS</sequence>
<feature type="domain" description="C2H2-type" evidence="2">
    <location>
        <begin position="29"/>
        <end position="51"/>
    </location>
</feature>
<dbReference type="RefSeq" id="XP_033592295.1">
    <property type="nucleotide sequence ID" value="XM_033736829.1"/>
</dbReference>
<dbReference type="InterPro" id="IPR039258">
    <property type="entry name" value="ZNF511"/>
</dbReference>
<dbReference type="InterPro" id="IPR013087">
    <property type="entry name" value="Znf_C2H2_type"/>
</dbReference>
<dbReference type="OrthoDB" id="18440at2759"/>
<name>A0A6A6Q159_9PEZI</name>
<dbReference type="SMART" id="SM00355">
    <property type="entry name" value="ZnF_C2H2"/>
    <property type="match status" value="2"/>
</dbReference>
<protein>
    <recommendedName>
        <fullName evidence="2">C2H2-type domain-containing protein</fullName>
    </recommendedName>
</protein>
<evidence type="ECO:0000256" key="1">
    <source>
        <dbReference type="SAM" id="MobiDB-lite"/>
    </source>
</evidence>
<dbReference type="GeneID" id="54477831"/>
<organism evidence="3 4">
    <name type="scientific">Neohortaea acidophila</name>
    <dbReference type="NCBI Taxonomy" id="245834"/>
    <lineage>
        <taxon>Eukaryota</taxon>
        <taxon>Fungi</taxon>
        <taxon>Dikarya</taxon>
        <taxon>Ascomycota</taxon>
        <taxon>Pezizomycotina</taxon>
        <taxon>Dothideomycetes</taxon>
        <taxon>Dothideomycetidae</taxon>
        <taxon>Mycosphaerellales</taxon>
        <taxon>Teratosphaeriaceae</taxon>
        <taxon>Neohortaea</taxon>
    </lineage>
</organism>
<evidence type="ECO:0000313" key="3">
    <source>
        <dbReference type="EMBL" id="KAF2485726.1"/>
    </source>
</evidence>
<evidence type="ECO:0000313" key="4">
    <source>
        <dbReference type="Proteomes" id="UP000799767"/>
    </source>
</evidence>
<dbReference type="EMBL" id="MU001633">
    <property type="protein sequence ID" value="KAF2485726.1"/>
    <property type="molecule type" value="Genomic_DNA"/>
</dbReference>
<feature type="compositionally biased region" description="Polar residues" evidence="1">
    <location>
        <begin position="139"/>
        <end position="156"/>
    </location>
</feature>
<feature type="domain" description="C2H2-type" evidence="2">
    <location>
        <begin position="67"/>
        <end position="92"/>
    </location>
</feature>